<dbReference type="InterPro" id="IPR023696">
    <property type="entry name" value="Ureohydrolase_dom_sf"/>
</dbReference>
<protein>
    <recommendedName>
        <fullName evidence="8">Agmatinase</fullName>
    </recommendedName>
</protein>
<accession>A0A1F5PJD5</accession>
<dbReference type="GO" id="GO:0046872">
    <property type="term" value="F:metal ion binding"/>
    <property type="evidence" value="ECO:0007669"/>
    <property type="project" value="UniProtKB-KW"/>
</dbReference>
<evidence type="ECO:0000256" key="2">
    <source>
        <dbReference type="ARBA" id="ARBA00022723"/>
    </source>
</evidence>
<dbReference type="GO" id="GO:0033389">
    <property type="term" value="P:putrescine biosynthetic process from arginine, via agmatine"/>
    <property type="evidence" value="ECO:0007669"/>
    <property type="project" value="TreeGrafter"/>
</dbReference>
<dbReference type="Pfam" id="PF00491">
    <property type="entry name" value="Arginase"/>
    <property type="match status" value="1"/>
</dbReference>
<evidence type="ECO:0000313" key="6">
    <source>
        <dbReference type="EMBL" id="OGE89810.1"/>
    </source>
</evidence>
<proteinExistence type="inferred from homology"/>
<sequence>MSNPPTLESADAVIVPFGYEGTVTFGHGTDKGPEGLIEASQQVETFDDELLDDIQNHIKIWTIDQPVLPKDASEACLVLKNIVIDLIDKKKLPVVIGGEHSISYGFAQALNEKYQDVSVLVFDSHLDLGDQWSAQDFTHAAWLKYSLQLPNIKKATLVGIRNFNKLEYKYWQDNPERVKVFLSKDRKNWQIDEIVNSLGENVYLSFDIDAFDAAMIPATGTPEPGGPFWDEILPIIRAVAAKKNIIGIDLVELAPIKDLMAPNFMAAKLLMKTILYKFKAKDM</sequence>
<evidence type="ECO:0000256" key="1">
    <source>
        <dbReference type="ARBA" id="ARBA00009227"/>
    </source>
</evidence>
<dbReference type="PANTHER" id="PTHR11358">
    <property type="entry name" value="ARGINASE/AGMATINASE"/>
    <property type="match status" value="1"/>
</dbReference>
<organism evidence="6 7">
    <name type="scientific">Candidatus Doudnabacteria bacterium RIFCSPHIGHO2_12_FULL_48_16</name>
    <dbReference type="NCBI Taxonomy" id="1817838"/>
    <lineage>
        <taxon>Bacteria</taxon>
        <taxon>Candidatus Doudnaibacteriota</taxon>
    </lineage>
</organism>
<evidence type="ECO:0000313" key="7">
    <source>
        <dbReference type="Proteomes" id="UP000177682"/>
    </source>
</evidence>
<comment type="similarity">
    <text evidence="1">Belongs to the arginase family. Agmatinase subfamily.</text>
</comment>
<dbReference type="AlphaFoldDB" id="A0A1F5PJD5"/>
<dbReference type="EMBL" id="MFEY01000008">
    <property type="protein sequence ID" value="OGE89810.1"/>
    <property type="molecule type" value="Genomic_DNA"/>
</dbReference>
<comment type="caution">
    <text evidence="6">The sequence shown here is derived from an EMBL/GenBank/DDBJ whole genome shotgun (WGS) entry which is preliminary data.</text>
</comment>
<dbReference type="PIRSF" id="PIRSF036979">
    <property type="entry name" value="Arginase"/>
    <property type="match status" value="1"/>
</dbReference>
<feature type="binding site" evidence="4">
    <location>
        <position position="207"/>
    </location>
    <ligand>
        <name>Mn(2+)</name>
        <dbReference type="ChEBI" id="CHEBI:29035"/>
        <label>1</label>
    </ligand>
</feature>
<feature type="binding site" evidence="4">
    <location>
        <position position="123"/>
    </location>
    <ligand>
        <name>Mn(2+)</name>
        <dbReference type="ChEBI" id="CHEBI:29035"/>
        <label>1</label>
    </ligand>
</feature>
<dbReference type="SUPFAM" id="SSF52768">
    <property type="entry name" value="Arginase/deacetylase"/>
    <property type="match status" value="1"/>
</dbReference>
<dbReference type="Gene3D" id="3.40.800.10">
    <property type="entry name" value="Ureohydrolase domain"/>
    <property type="match status" value="1"/>
</dbReference>
<dbReference type="PANTHER" id="PTHR11358:SF26">
    <property type="entry name" value="GUANIDINO ACID HYDROLASE, MITOCHONDRIAL"/>
    <property type="match status" value="1"/>
</dbReference>
<evidence type="ECO:0000256" key="3">
    <source>
        <dbReference type="ARBA" id="ARBA00022801"/>
    </source>
</evidence>
<dbReference type="PROSITE" id="PS01053">
    <property type="entry name" value="ARGINASE_1"/>
    <property type="match status" value="1"/>
</dbReference>
<dbReference type="GO" id="GO:0008783">
    <property type="term" value="F:agmatinase activity"/>
    <property type="evidence" value="ECO:0007669"/>
    <property type="project" value="TreeGrafter"/>
</dbReference>
<keyword evidence="3 5" id="KW-0378">Hydrolase</keyword>
<evidence type="ECO:0000256" key="5">
    <source>
        <dbReference type="RuleBase" id="RU003684"/>
    </source>
</evidence>
<keyword evidence="4" id="KW-0464">Manganese</keyword>
<name>A0A1F5PJD5_9BACT</name>
<gene>
    <name evidence="6" type="ORF">A3E29_00280</name>
</gene>
<reference evidence="6 7" key="1">
    <citation type="journal article" date="2016" name="Nat. Commun.">
        <title>Thousands of microbial genomes shed light on interconnected biogeochemical processes in an aquifer system.</title>
        <authorList>
            <person name="Anantharaman K."/>
            <person name="Brown C.T."/>
            <person name="Hug L.A."/>
            <person name="Sharon I."/>
            <person name="Castelle C.J."/>
            <person name="Probst A.J."/>
            <person name="Thomas B.C."/>
            <person name="Singh A."/>
            <person name="Wilkins M.J."/>
            <person name="Karaoz U."/>
            <person name="Brodie E.L."/>
            <person name="Williams K.H."/>
            <person name="Hubbard S.S."/>
            <person name="Banfield J.F."/>
        </authorList>
    </citation>
    <scope>NUCLEOTIDE SEQUENCE [LARGE SCALE GENOMIC DNA]</scope>
</reference>
<dbReference type="PROSITE" id="PS51409">
    <property type="entry name" value="ARGINASE_2"/>
    <property type="match status" value="1"/>
</dbReference>
<evidence type="ECO:0000256" key="4">
    <source>
        <dbReference type="PIRSR" id="PIRSR036979-1"/>
    </source>
</evidence>
<feature type="binding site" evidence="4">
    <location>
        <position position="125"/>
    </location>
    <ligand>
        <name>Mn(2+)</name>
        <dbReference type="ChEBI" id="CHEBI:29035"/>
        <label>1</label>
    </ligand>
</feature>
<feature type="binding site" evidence="4">
    <location>
        <position position="209"/>
    </location>
    <ligand>
        <name>Mn(2+)</name>
        <dbReference type="ChEBI" id="CHEBI:29035"/>
        <label>1</label>
    </ligand>
</feature>
<feature type="binding site" evidence="4">
    <location>
        <position position="100"/>
    </location>
    <ligand>
        <name>Mn(2+)</name>
        <dbReference type="ChEBI" id="CHEBI:29035"/>
        <label>1</label>
    </ligand>
</feature>
<keyword evidence="2 4" id="KW-0479">Metal-binding</keyword>
<dbReference type="InterPro" id="IPR020855">
    <property type="entry name" value="Ureohydrolase_Mn_BS"/>
</dbReference>
<comment type="cofactor">
    <cofactor evidence="4">
        <name>Mn(2+)</name>
        <dbReference type="ChEBI" id="CHEBI:29035"/>
    </cofactor>
    <text evidence="4">Binds 2 manganese ions per subunit.</text>
</comment>
<dbReference type="Proteomes" id="UP000177682">
    <property type="component" value="Unassembled WGS sequence"/>
</dbReference>
<dbReference type="InterPro" id="IPR006035">
    <property type="entry name" value="Ureohydrolase"/>
</dbReference>
<evidence type="ECO:0008006" key="8">
    <source>
        <dbReference type="Google" id="ProtNLM"/>
    </source>
</evidence>
<feature type="binding site" evidence="4">
    <location>
        <position position="127"/>
    </location>
    <ligand>
        <name>Mn(2+)</name>
        <dbReference type="ChEBI" id="CHEBI:29035"/>
        <label>1</label>
    </ligand>
</feature>